<name>A0A934V994_9PSEU</name>
<evidence type="ECO:0000256" key="2">
    <source>
        <dbReference type="ARBA" id="ARBA00022741"/>
    </source>
</evidence>
<accession>A0A934V994</accession>
<dbReference type="Proteomes" id="UP000635245">
    <property type="component" value="Unassembled WGS sequence"/>
</dbReference>
<keyword evidence="2" id="KW-0547">Nucleotide-binding</keyword>
<proteinExistence type="predicted"/>
<keyword evidence="4" id="KW-0067">ATP-binding</keyword>
<dbReference type="Pfam" id="PF00069">
    <property type="entry name" value="Pkinase"/>
    <property type="match status" value="1"/>
</dbReference>
<dbReference type="Gene3D" id="1.10.510.10">
    <property type="entry name" value="Transferase(Phosphotransferase) domain 1"/>
    <property type="match status" value="1"/>
</dbReference>
<dbReference type="InterPro" id="IPR000719">
    <property type="entry name" value="Prot_kinase_dom"/>
</dbReference>
<dbReference type="PANTHER" id="PTHR43289">
    <property type="entry name" value="MITOGEN-ACTIVATED PROTEIN KINASE KINASE KINASE 20-RELATED"/>
    <property type="match status" value="1"/>
</dbReference>
<keyword evidence="1" id="KW-0808">Transferase</keyword>
<protein>
    <submittedName>
        <fullName evidence="6">Protein kinase</fullName>
    </submittedName>
</protein>
<evidence type="ECO:0000313" key="7">
    <source>
        <dbReference type="Proteomes" id="UP000635245"/>
    </source>
</evidence>
<evidence type="ECO:0000256" key="1">
    <source>
        <dbReference type="ARBA" id="ARBA00022679"/>
    </source>
</evidence>
<dbReference type="AlphaFoldDB" id="A0A934V994"/>
<keyword evidence="3 6" id="KW-0418">Kinase</keyword>
<dbReference type="SUPFAM" id="SSF56112">
    <property type="entry name" value="Protein kinase-like (PK-like)"/>
    <property type="match status" value="1"/>
</dbReference>
<dbReference type="GO" id="GO:0005524">
    <property type="term" value="F:ATP binding"/>
    <property type="evidence" value="ECO:0007669"/>
    <property type="project" value="UniProtKB-KW"/>
</dbReference>
<dbReference type="EMBL" id="JAENJH010000047">
    <property type="protein sequence ID" value="MBK1789489.1"/>
    <property type="molecule type" value="Genomic_DNA"/>
</dbReference>
<dbReference type="InterPro" id="IPR011009">
    <property type="entry name" value="Kinase-like_dom_sf"/>
</dbReference>
<keyword evidence="7" id="KW-1185">Reference proteome</keyword>
<feature type="domain" description="Protein kinase" evidence="5">
    <location>
        <begin position="1"/>
        <end position="104"/>
    </location>
</feature>
<evidence type="ECO:0000256" key="3">
    <source>
        <dbReference type="ARBA" id="ARBA00022777"/>
    </source>
</evidence>
<sequence>PLPADALRQLAIGLASALADIPRAGLIHRDLKPGHVLLAADGPRVIDFGIARAAEGSDLTGTGAVVGSPSVMSPEQADGAHLTPASDVFSLGVRLVLAATGRSP</sequence>
<dbReference type="PROSITE" id="PS50011">
    <property type="entry name" value="PROTEIN_KINASE_DOM"/>
    <property type="match status" value="1"/>
</dbReference>
<evidence type="ECO:0000256" key="4">
    <source>
        <dbReference type="ARBA" id="ARBA00022840"/>
    </source>
</evidence>
<dbReference type="PANTHER" id="PTHR43289:SF34">
    <property type="entry name" value="SERINE_THREONINE-PROTEIN KINASE YBDM-RELATED"/>
    <property type="match status" value="1"/>
</dbReference>
<evidence type="ECO:0000259" key="5">
    <source>
        <dbReference type="PROSITE" id="PS50011"/>
    </source>
</evidence>
<gene>
    <name evidence="6" type="ORF">JHE00_34640</name>
</gene>
<reference evidence="6" key="1">
    <citation type="submission" date="2020-12" db="EMBL/GenBank/DDBJ databases">
        <title>Prauserella sp. ASG 168, a novel actinomycete isolated from cave rock.</title>
        <authorList>
            <person name="Suriyachadkun C."/>
        </authorList>
    </citation>
    <scope>NUCLEOTIDE SEQUENCE</scope>
    <source>
        <strain evidence="6">ASG 168</strain>
    </source>
</reference>
<dbReference type="GO" id="GO:0004674">
    <property type="term" value="F:protein serine/threonine kinase activity"/>
    <property type="evidence" value="ECO:0007669"/>
    <property type="project" value="TreeGrafter"/>
</dbReference>
<dbReference type="RefSeq" id="WP_200326424.1">
    <property type="nucleotide sequence ID" value="NZ_JAENJH010000047.1"/>
</dbReference>
<comment type="caution">
    <text evidence="6">The sequence shown here is derived from an EMBL/GenBank/DDBJ whole genome shotgun (WGS) entry which is preliminary data.</text>
</comment>
<feature type="non-terminal residue" evidence="6">
    <location>
        <position position="1"/>
    </location>
</feature>
<organism evidence="6 7">
    <name type="scientific">Prauserella cavernicola</name>
    <dbReference type="NCBI Taxonomy" id="2800127"/>
    <lineage>
        <taxon>Bacteria</taxon>
        <taxon>Bacillati</taxon>
        <taxon>Actinomycetota</taxon>
        <taxon>Actinomycetes</taxon>
        <taxon>Pseudonocardiales</taxon>
        <taxon>Pseudonocardiaceae</taxon>
        <taxon>Prauserella</taxon>
    </lineage>
</organism>
<feature type="non-terminal residue" evidence="6">
    <location>
        <position position="104"/>
    </location>
</feature>
<evidence type="ECO:0000313" key="6">
    <source>
        <dbReference type="EMBL" id="MBK1789489.1"/>
    </source>
</evidence>